<name>A0ABS8WSJ0_DATST</name>
<dbReference type="Proteomes" id="UP000823775">
    <property type="component" value="Unassembled WGS sequence"/>
</dbReference>
<reference evidence="1 2" key="1">
    <citation type="journal article" date="2021" name="BMC Genomics">
        <title>Datura genome reveals duplications of psychoactive alkaloid biosynthetic genes and high mutation rate following tissue culture.</title>
        <authorList>
            <person name="Rajewski A."/>
            <person name="Carter-House D."/>
            <person name="Stajich J."/>
            <person name="Litt A."/>
        </authorList>
    </citation>
    <scope>NUCLEOTIDE SEQUENCE [LARGE SCALE GENOMIC DNA]</scope>
    <source>
        <strain evidence="1">AR-01</strain>
    </source>
</reference>
<gene>
    <name evidence="1" type="ORF">HAX54_052708</name>
</gene>
<proteinExistence type="predicted"/>
<evidence type="ECO:0000313" key="2">
    <source>
        <dbReference type="Proteomes" id="UP000823775"/>
    </source>
</evidence>
<sequence>MVGISGSDAGLVGWCAGEEGEEGKMVERGRSGFCSALMEGMVVAGGLLVAFDFAEEAVAVRGVRWRWRLWSFPGCWSRWVYEEHERGLVKMEVLRHFGVAVFRWSWRPETVRRGEVNGERVV</sequence>
<organism evidence="1 2">
    <name type="scientific">Datura stramonium</name>
    <name type="common">Jimsonweed</name>
    <name type="synonym">Common thornapple</name>
    <dbReference type="NCBI Taxonomy" id="4076"/>
    <lineage>
        <taxon>Eukaryota</taxon>
        <taxon>Viridiplantae</taxon>
        <taxon>Streptophyta</taxon>
        <taxon>Embryophyta</taxon>
        <taxon>Tracheophyta</taxon>
        <taxon>Spermatophyta</taxon>
        <taxon>Magnoliopsida</taxon>
        <taxon>eudicotyledons</taxon>
        <taxon>Gunneridae</taxon>
        <taxon>Pentapetalae</taxon>
        <taxon>asterids</taxon>
        <taxon>lamiids</taxon>
        <taxon>Solanales</taxon>
        <taxon>Solanaceae</taxon>
        <taxon>Solanoideae</taxon>
        <taxon>Datureae</taxon>
        <taxon>Datura</taxon>
    </lineage>
</organism>
<keyword evidence="2" id="KW-1185">Reference proteome</keyword>
<evidence type="ECO:0000313" key="1">
    <source>
        <dbReference type="EMBL" id="MCE3052473.1"/>
    </source>
</evidence>
<comment type="caution">
    <text evidence="1">The sequence shown here is derived from an EMBL/GenBank/DDBJ whole genome shotgun (WGS) entry which is preliminary data.</text>
</comment>
<accession>A0ABS8WSJ0</accession>
<dbReference type="EMBL" id="JACEIK010009634">
    <property type="protein sequence ID" value="MCE3052473.1"/>
    <property type="molecule type" value="Genomic_DNA"/>
</dbReference>
<protein>
    <submittedName>
        <fullName evidence="1">Uncharacterized protein</fullName>
    </submittedName>
</protein>